<dbReference type="AlphaFoldDB" id="W2RNI1"/>
<feature type="compositionally biased region" description="Low complexity" evidence="1">
    <location>
        <begin position="1"/>
        <end position="22"/>
    </location>
</feature>
<feature type="compositionally biased region" description="Low complexity" evidence="1">
    <location>
        <begin position="904"/>
        <end position="930"/>
    </location>
</feature>
<dbReference type="OrthoDB" id="4159667at2759"/>
<evidence type="ECO:0000256" key="1">
    <source>
        <dbReference type="SAM" id="MobiDB-lite"/>
    </source>
</evidence>
<evidence type="ECO:0000313" key="3">
    <source>
        <dbReference type="Proteomes" id="UP000030752"/>
    </source>
</evidence>
<dbReference type="EMBL" id="KB822723">
    <property type="protein sequence ID" value="ETN38076.1"/>
    <property type="molecule type" value="Genomic_DNA"/>
</dbReference>
<gene>
    <name evidence="2" type="ORF">HMPREF1541_07700</name>
</gene>
<dbReference type="HOGENOM" id="CLU_303647_0_0_1"/>
<feature type="region of interest" description="Disordered" evidence="1">
    <location>
        <begin position="679"/>
        <end position="730"/>
    </location>
</feature>
<dbReference type="eggNOG" id="KOG0581">
    <property type="taxonomic scope" value="Eukaryota"/>
</dbReference>
<dbReference type="STRING" id="1220924.W2RNI1"/>
<name>W2RNI1_CYPE1</name>
<feature type="region of interest" description="Disordered" evidence="1">
    <location>
        <begin position="67"/>
        <end position="185"/>
    </location>
</feature>
<feature type="compositionally biased region" description="Low complexity" evidence="1">
    <location>
        <begin position="699"/>
        <end position="728"/>
    </location>
</feature>
<feature type="compositionally biased region" description="Low complexity" evidence="1">
    <location>
        <begin position="71"/>
        <end position="85"/>
    </location>
</feature>
<dbReference type="RefSeq" id="XP_008720245.1">
    <property type="nucleotide sequence ID" value="XM_008722023.1"/>
</dbReference>
<dbReference type="GeneID" id="19975039"/>
<organism evidence="2 3">
    <name type="scientific">Cyphellophora europaea (strain CBS 101466)</name>
    <name type="common">Phialophora europaea</name>
    <dbReference type="NCBI Taxonomy" id="1220924"/>
    <lineage>
        <taxon>Eukaryota</taxon>
        <taxon>Fungi</taxon>
        <taxon>Dikarya</taxon>
        <taxon>Ascomycota</taxon>
        <taxon>Pezizomycotina</taxon>
        <taxon>Eurotiomycetes</taxon>
        <taxon>Chaetothyriomycetidae</taxon>
        <taxon>Chaetothyriales</taxon>
        <taxon>Cyphellophoraceae</taxon>
        <taxon>Cyphellophora</taxon>
    </lineage>
</organism>
<feature type="compositionally biased region" description="Polar residues" evidence="1">
    <location>
        <begin position="172"/>
        <end position="185"/>
    </location>
</feature>
<feature type="compositionally biased region" description="Polar residues" evidence="1">
    <location>
        <begin position="154"/>
        <end position="165"/>
    </location>
</feature>
<protein>
    <submittedName>
        <fullName evidence="2">Uncharacterized protein</fullName>
    </submittedName>
</protein>
<keyword evidence="3" id="KW-1185">Reference proteome</keyword>
<feature type="compositionally biased region" description="Basic and acidic residues" evidence="1">
    <location>
        <begin position="25"/>
        <end position="37"/>
    </location>
</feature>
<sequence length="980" mass="109711">MARTRTQAQAAARAATHASALQRHGRPEQRRMIEQHRRERKQKVQFSENVQVKELPVDSGNHAISQQHVPSAARSNVASSSNQRAMNKPGSVRSGQKSNIRTMVDLPKSPSPATPANELPRPINPRFGSQRSFRTLRDCPHTSPHASDAAARTRPQSSGQRQSRFTPAALSEVQQPYSGPRSSLLTELSPAVAATRKRKRADSTSFYQRPRKRLQFQYNATEELKLNLRHVPCPLQPEQIGALFQVLREELRQFAFDNFHFELTAEAQADWPLHEMADNYYSLMRTTQYIADGSQYGWRHFFTTPDSRASVIYGVIAEYIRRHIFSIPSFGLSEQDAKRVDDVDSTWMHFDSHVRARRRAQVMNEILMGSEWQMSSNRAIRQLAEELMVVLTPLLPPDVFAHNEDSHDFSLSKSKKANEQHGYILKCLTDRLTWAVGLHYSLRLTGINGSIIQFSNNSLRGEKWYGDQGAPQNCVNEQMMKKTQFHGWLSEQAIKRANALDYHAGVADGPDDEDSPQRPRIKMCCFPRVEMIVPRGPDMEQLAEIERRNALEVRSRAEADSSGEPGDSTSSSRSSSLASDASRDGQPDAMDWDVVPERRKSVSDEDLHDTKNTFPIAPKVVQWVFEERKGKWPADAGELRLSYMNYYPHLSSNDVYLEHEYLEPTEEVFIRKHFDEHCQRSSMGGQRRAHNGRRRPSDDGSTSSDSSLSSDDENSSSSDTSSASSVLSWEPGHSDATARAAYESHIAYLRGPFLKQSNSRTGWRHGNPIPKDQRLTLKQAIQQARDFKAASDIKLRVKFALHDRSMRSWAALTSKATHIDWAVSSTAGTILLAALCSHYGYDLPSWLLRQLRWLRHLGIEDVHAWLRRRWELARATGTSSAQVLLAVAARPARAFEALLPPSAAATATEPSSNRPGSTVTATVKTSAGASSGSGSGWGPLTTAVVTRTDTMSTVPSAGVVPLSLPKSGSRGGRGWWMVFQ</sequence>
<proteinExistence type="predicted"/>
<feature type="region of interest" description="Disordered" evidence="1">
    <location>
        <begin position="553"/>
        <end position="593"/>
    </location>
</feature>
<feature type="region of interest" description="Disordered" evidence="1">
    <location>
        <begin position="904"/>
        <end position="941"/>
    </location>
</feature>
<dbReference type="VEuPathDB" id="FungiDB:HMPREF1541_07700"/>
<dbReference type="InParanoid" id="W2RNI1"/>
<reference evidence="2 3" key="1">
    <citation type="submission" date="2013-03" db="EMBL/GenBank/DDBJ databases">
        <title>The Genome Sequence of Phialophora europaea CBS 101466.</title>
        <authorList>
            <consortium name="The Broad Institute Genomics Platform"/>
            <person name="Cuomo C."/>
            <person name="de Hoog S."/>
            <person name="Gorbushina A."/>
            <person name="Walker B."/>
            <person name="Young S.K."/>
            <person name="Zeng Q."/>
            <person name="Gargeya S."/>
            <person name="Fitzgerald M."/>
            <person name="Haas B."/>
            <person name="Abouelleil A."/>
            <person name="Allen A.W."/>
            <person name="Alvarado L."/>
            <person name="Arachchi H.M."/>
            <person name="Berlin A.M."/>
            <person name="Chapman S.B."/>
            <person name="Gainer-Dewar J."/>
            <person name="Goldberg J."/>
            <person name="Griggs A."/>
            <person name="Gujja S."/>
            <person name="Hansen M."/>
            <person name="Howarth C."/>
            <person name="Imamovic A."/>
            <person name="Ireland A."/>
            <person name="Larimer J."/>
            <person name="McCowan C."/>
            <person name="Murphy C."/>
            <person name="Pearson M."/>
            <person name="Poon T.W."/>
            <person name="Priest M."/>
            <person name="Roberts A."/>
            <person name="Saif S."/>
            <person name="Shea T."/>
            <person name="Sisk P."/>
            <person name="Sykes S."/>
            <person name="Wortman J."/>
            <person name="Nusbaum C."/>
            <person name="Birren B."/>
        </authorList>
    </citation>
    <scope>NUCLEOTIDE SEQUENCE [LARGE SCALE GENOMIC DNA]</scope>
    <source>
        <strain evidence="2 3">CBS 101466</strain>
    </source>
</reference>
<feature type="compositionally biased region" description="Low complexity" evidence="1">
    <location>
        <begin position="560"/>
        <end position="580"/>
    </location>
</feature>
<dbReference type="Proteomes" id="UP000030752">
    <property type="component" value="Unassembled WGS sequence"/>
</dbReference>
<feature type="region of interest" description="Disordered" evidence="1">
    <location>
        <begin position="1"/>
        <end position="55"/>
    </location>
</feature>
<evidence type="ECO:0000313" key="2">
    <source>
        <dbReference type="EMBL" id="ETN38076.1"/>
    </source>
</evidence>
<accession>W2RNI1</accession>